<proteinExistence type="inferred from homology"/>
<evidence type="ECO:0000256" key="6">
    <source>
        <dbReference type="ARBA" id="ARBA00022692"/>
    </source>
</evidence>
<evidence type="ECO:0000259" key="16">
    <source>
        <dbReference type="PROSITE" id="PS50004"/>
    </source>
</evidence>
<keyword evidence="14" id="KW-0472">Membrane</keyword>
<evidence type="ECO:0000256" key="13">
    <source>
        <dbReference type="ARBA" id="ARBA00023121"/>
    </source>
</evidence>
<dbReference type="GO" id="GO:0005544">
    <property type="term" value="F:calcium-dependent phospholipid binding"/>
    <property type="evidence" value="ECO:0007669"/>
    <property type="project" value="TreeGrafter"/>
</dbReference>
<dbReference type="InterPro" id="IPR039010">
    <property type="entry name" value="Synaptotagmin_SMP"/>
</dbReference>
<evidence type="ECO:0000256" key="15">
    <source>
        <dbReference type="SAM" id="MobiDB-lite"/>
    </source>
</evidence>
<dbReference type="GO" id="GO:0005789">
    <property type="term" value="C:endoplasmic reticulum membrane"/>
    <property type="evidence" value="ECO:0007669"/>
    <property type="project" value="UniProtKB-SubCell"/>
</dbReference>
<evidence type="ECO:0000259" key="17">
    <source>
        <dbReference type="PROSITE" id="PS51847"/>
    </source>
</evidence>
<keyword evidence="6" id="KW-0812">Transmembrane</keyword>
<feature type="domain" description="C2" evidence="16">
    <location>
        <begin position="383"/>
        <end position="500"/>
    </location>
</feature>
<dbReference type="EMBL" id="CAJPVJ010015691">
    <property type="protein sequence ID" value="CAG2175913.1"/>
    <property type="molecule type" value="Genomic_DNA"/>
</dbReference>
<reference evidence="18" key="1">
    <citation type="submission" date="2020-11" db="EMBL/GenBank/DDBJ databases">
        <authorList>
            <person name="Tran Van P."/>
        </authorList>
    </citation>
    <scope>NUCLEOTIDE SEQUENCE</scope>
</reference>
<dbReference type="GO" id="GO:0035091">
    <property type="term" value="F:phosphatidylinositol binding"/>
    <property type="evidence" value="ECO:0007669"/>
    <property type="project" value="TreeGrafter"/>
</dbReference>
<dbReference type="Proteomes" id="UP000728032">
    <property type="component" value="Unassembled WGS sequence"/>
</dbReference>
<evidence type="ECO:0000256" key="5">
    <source>
        <dbReference type="ARBA" id="ARBA00022475"/>
    </source>
</evidence>
<dbReference type="PANTHER" id="PTHR45761:SF1">
    <property type="entry name" value="EXTENDED SYNAPTOTAGMIN-LIKE PROTEIN 2, ISOFORM C"/>
    <property type="match status" value="1"/>
</dbReference>
<dbReference type="InterPro" id="IPR051634">
    <property type="entry name" value="Extended_Synaptotagmin"/>
</dbReference>
<keyword evidence="9" id="KW-0256">Endoplasmic reticulum</keyword>
<evidence type="ECO:0000256" key="10">
    <source>
        <dbReference type="ARBA" id="ARBA00022837"/>
    </source>
</evidence>
<dbReference type="AlphaFoldDB" id="A0A7R9MGC4"/>
<evidence type="ECO:0000256" key="7">
    <source>
        <dbReference type="ARBA" id="ARBA00022723"/>
    </source>
</evidence>
<dbReference type="GO" id="GO:0006869">
    <property type="term" value="P:lipid transport"/>
    <property type="evidence" value="ECO:0007669"/>
    <property type="project" value="UniProtKB-KW"/>
</dbReference>
<feature type="non-terminal residue" evidence="18">
    <location>
        <position position="1"/>
    </location>
</feature>
<keyword evidence="19" id="KW-1185">Reference proteome</keyword>
<dbReference type="CDD" id="cd21670">
    <property type="entry name" value="SMP_ESyt"/>
    <property type="match status" value="1"/>
</dbReference>
<dbReference type="GO" id="GO:0008429">
    <property type="term" value="F:phosphatidylethanolamine binding"/>
    <property type="evidence" value="ECO:0007669"/>
    <property type="project" value="TreeGrafter"/>
</dbReference>
<evidence type="ECO:0000256" key="2">
    <source>
        <dbReference type="ARBA" id="ARBA00004477"/>
    </source>
</evidence>
<evidence type="ECO:0000256" key="9">
    <source>
        <dbReference type="ARBA" id="ARBA00022824"/>
    </source>
</evidence>
<evidence type="ECO:0000256" key="11">
    <source>
        <dbReference type="ARBA" id="ARBA00022989"/>
    </source>
</evidence>
<evidence type="ECO:0000256" key="12">
    <source>
        <dbReference type="ARBA" id="ARBA00023055"/>
    </source>
</evidence>
<dbReference type="GO" id="GO:0005509">
    <property type="term" value="F:calcium ion binding"/>
    <property type="evidence" value="ECO:0007669"/>
    <property type="project" value="TreeGrafter"/>
</dbReference>
<dbReference type="Gene3D" id="2.60.40.150">
    <property type="entry name" value="C2 domain"/>
    <property type="match status" value="3"/>
</dbReference>
<keyword evidence="8" id="KW-0677">Repeat</keyword>
<feature type="non-terminal residue" evidence="18">
    <location>
        <position position="698"/>
    </location>
</feature>
<dbReference type="EMBL" id="OC930516">
    <property type="protein sequence ID" value="CAD7658727.1"/>
    <property type="molecule type" value="Genomic_DNA"/>
</dbReference>
<dbReference type="InterPro" id="IPR031468">
    <property type="entry name" value="SMP_LBD"/>
</dbReference>
<dbReference type="Pfam" id="PF17047">
    <property type="entry name" value="SMP_LBD"/>
    <property type="match status" value="1"/>
</dbReference>
<dbReference type="GO" id="GO:0031210">
    <property type="term" value="F:phosphatidylcholine binding"/>
    <property type="evidence" value="ECO:0007669"/>
    <property type="project" value="TreeGrafter"/>
</dbReference>
<dbReference type="InterPro" id="IPR035892">
    <property type="entry name" value="C2_domain_sf"/>
</dbReference>
<organism evidence="18">
    <name type="scientific">Oppiella nova</name>
    <dbReference type="NCBI Taxonomy" id="334625"/>
    <lineage>
        <taxon>Eukaryota</taxon>
        <taxon>Metazoa</taxon>
        <taxon>Ecdysozoa</taxon>
        <taxon>Arthropoda</taxon>
        <taxon>Chelicerata</taxon>
        <taxon>Arachnida</taxon>
        <taxon>Acari</taxon>
        <taxon>Acariformes</taxon>
        <taxon>Sarcoptiformes</taxon>
        <taxon>Oribatida</taxon>
        <taxon>Brachypylina</taxon>
        <taxon>Oppioidea</taxon>
        <taxon>Oppiidae</taxon>
        <taxon>Oppiella</taxon>
    </lineage>
</organism>
<feature type="domain" description="SMP-LTD" evidence="17">
    <location>
        <begin position="44"/>
        <end position="226"/>
    </location>
</feature>
<evidence type="ECO:0000256" key="8">
    <source>
        <dbReference type="ARBA" id="ARBA00022737"/>
    </source>
</evidence>
<sequence length="698" mass="79010">WVLRYKYFIQQTEKVNLLRSIASNEKLAITSAIKDLPSWVHFPDRERAEWINKIMKQMWPFIHEYMKTVIKQSIEPNITSALPDYLKSFKFERLDLGSEPARIGSVKCYDENTSRDEIIFDVEIQLSLHYAGNCDIQVRVMGMKAGIKNLQLYGLIRVELRPLLKDIPLVGSVSFYFLNNPAIDFNLTNLADILDTPGVSNYLRHAIQEKLAALMVLPNKIVIPLIDGLSMKSIKCLAPIGVIRMEVIEARNLKKSDVGMLGLGKSDPYVRLTIGSQEFKSAVIYNTVNPKWNYICEAVVYHLHDQNIEIEVMDEDQGSKDDFLGRAYLSLKAISAEGMSESWLTLKDIKTGAIHVRTTWFALSDCMEQLNDSVEESKSIKCKYSPIEGTDEFDGQTCGSVAVITVYLDGANNLAVISKTSGEPDPYCLISVGKQQRQSIVQRSTANPIWEETFNFLIENFNQDLELTFDIFDSKTNRDLGRAQLKLQNVISCDHLSFSQPLAIKGRGPDSKLNVNIMVRTLKPQTTTHTGGPPVILEEPVDESEETKVPTLEDIIRGTVQPIIDTSGLKTNFMDKSQMDRKHSVSKANGNLPKIGDKTPNPYVKIFGTPDKISRTLRDNSLKTGTKRNTCHPIFDENFQMDRKWKGVEIVVYSRSGSSHRVFKRKAKIIGLATIEFTAFADNFEPIKEWYDLEQLKD</sequence>
<evidence type="ECO:0000256" key="1">
    <source>
        <dbReference type="ARBA" id="ARBA00004202"/>
    </source>
</evidence>
<keyword evidence="4" id="KW-0813">Transport</keyword>
<feature type="domain" description="C2" evidence="16">
    <location>
        <begin position="556"/>
        <end position="691"/>
    </location>
</feature>
<keyword evidence="11" id="KW-1133">Transmembrane helix</keyword>
<dbReference type="PROSITE" id="PS50004">
    <property type="entry name" value="C2"/>
    <property type="match status" value="3"/>
</dbReference>
<dbReference type="PANTHER" id="PTHR45761">
    <property type="entry name" value="EXTENDED SYNAPTOTAGMIN-LIKE PROTEIN 2, ISOFORM C"/>
    <property type="match status" value="1"/>
</dbReference>
<comment type="similarity">
    <text evidence="3">Belongs to the extended synaptotagmin family.</text>
</comment>
<dbReference type="FunFam" id="2.60.40.150:FF:000025">
    <property type="entry name" value="Extended synaptotagmin 2"/>
    <property type="match status" value="1"/>
</dbReference>
<evidence type="ECO:0000256" key="3">
    <source>
        <dbReference type="ARBA" id="ARBA00005867"/>
    </source>
</evidence>
<keyword evidence="12" id="KW-0445">Lipid transport</keyword>
<evidence type="ECO:0000256" key="4">
    <source>
        <dbReference type="ARBA" id="ARBA00022448"/>
    </source>
</evidence>
<dbReference type="PROSITE" id="PS51847">
    <property type="entry name" value="SMP"/>
    <property type="match status" value="1"/>
</dbReference>
<dbReference type="GO" id="GO:0005886">
    <property type="term" value="C:plasma membrane"/>
    <property type="evidence" value="ECO:0007669"/>
    <property type="project" value="UniProtKB-SubCell"/>
</dbReference>
<dbReference type="SUPFAM" id="SSF49562">
    <property type="entry name" value="C2 domain (Calcium/lipid-binding domain, CaLB)"/>
    <property type="match status" value="3"/>
</dbReference>
<keyword evidence="13" id="KW-0446">Lipid-binding</keyword>
<evidence type="ECO:0000313" key="19">
    <source>
        <dbReference type="Proteomes" id="UP000728032"/>
    </source>
</evidence>
<name>A0A7R9MGC4_9ACAR</name>
<dbReference type="InterPro" id="IPR000008">
    <property type="entry name" value="C2_dom"/>
</dbReference>
<keyword evidence="7" id="KW-0479">Metal-binding</keyword>
<evidence type="ECO:0000313" key="18">
    <source>
        <dbReference type="EMBL" id="CAD7658727.1"/>
    </source>
</evidence>
<evidence type="ECO:0000256" key="14">
    <source>
        <dbReference type="ARBA" id="ARBA00023136"/>
    </source>
</evidence>
<comment type="subcellular location">
    <subcellularLocation>
        <location evidence="1">Cell membrane</location>
        <topology evidence="1">Peripheral membrane protein</topology>
    </subcellularLocation>
    <subcellularLocation>
        <location evidence="2">Endoplasmic reticulum membrane</location>
        <topology evidence="2">Multi-pass membrane protein</topology>
    </subcellularLocation>
</comment>
<keyword evidence="10" id="KW-0106">Calcium</keyword>
<feature type="region of interest" description="Disordered" evidence="15">
    <location>
        <begin position="525"/>
        <end position="548"/>
    </location>
</feature>
<dbReference type="Pfam" id="PF00168">
    <property type="entry name" value="C2"/>
    <property type="match status" value="3"/>
</dbReference>
<accession>A0A7R9MGC4</accession>
<feature type="domain" description="C2" evidence="16">
    <location>
        <begin position="217"/>
        <end position="344"/>
    </location>
</feature>
<dbReference type="SMART" id="SM00239">
    <property type="entry name" value="C2"/>
    <property type="match status" value="3"/>
</dbReference>
<dbReference type="OrthoDB" id="1029639at2759"/>
<gene>
    <name evidence="18" type="ORF">ONB1V03_LOCUS15347</name>
</gene>
<protein>
    <submittedName>
        <fullName evidence="18">Uncharacterized protein</fullName>
    </submittedName>
</protein>
<keyword evidence="5" id="KW-1003">Cell membrane</keyword>